<dbReference type="InterPro" id="IPR012337">
    <property type="entry name" value="RNaseH-like_sf"/>
</dbReference>
<evidence type="ECO:0000256" key="2">
    <source>
        <dbReference type="ARBA" id="ARBA00022695"/>
    </source>
</evidence>
<dbReference type="Gene3D" id="3.10.10.10">
    <property type="entry name" value="HIV Type 1 Reverse Transcriptase, subunit A, domain 1"/>
    <property type="match status" value="1"/>
</dbReference>
<evidence type="ECO:0000313" key="11">
    <source>
        <dbReference type="Proteomes" id="UP000481153"/>
    </source>
</evidence>
<name>A0A6G0WI63_9STRA</name>
<keyword evidence="11" id="KW-1185">Reference proteome</keyword>
<keyword evidence="3" id="KW-0540">Nuclease</keyword>
<evidence type="ECO:0000259" key="8">
    <source>
        <dbReference type="PROSITE" id="PS50878"/>
    </source>
</evidence>
<evidence type="ECO:0000256" key="7">
    <source>
        <dbReference type="SAM" id="MobiDB-lite"/>
    </source>
</evidence>
<dbReference type="SUPFAM" id="SSF56672">
    <property type="entry name" value="DNA/RNA polymerases"/>
    <property type="match status" value="1"/>
</dbReference>
<keyword evidence="4" id="KW-0255">Endonuclease</keyword>
<dbReference type="Gene3D" id="1.10.340.70">
    <property type="match status" value="1"/>
</dbReference>
<dbReference type="InterPro" id="IPR041588">
    <property type="entry name" value="Integrase_H2C2"/>
</dbReference>
<dbReference type="InterPro" id="IPR043128">
    <property type="entry name" value="Rev_trsase/Diguanyl_cyclase"/>
</dbReference>
<dbReference type="GO" id="GO:0003964">
    <property type="term" value="F:RNA-directed DNA polymerase activity"/>
    <property type="evidence" value="ECO:0007669"/>
    <property type="project" value="UniProtKB-KW"/>
</dbReference>
<evidence type="ECO:0008006" key="12">
    <source>
        <dbReference type="Google" id="ProtNLM"/>
    </source>
</evidence>
<keyword evidence="5" id="KW-0378">Hydrolase</keyword>
<keyword evidence="1" id="KW-0808">Transferase</keyword>
<dbReference type="InterPro" id="IPR001584">
    <property type="entry name" value="Integrase_cat-core"/>
</dbReference>
<reference evidence="10 11" key="1">
    <citation type="submission" date="2019-07" db="EMBL/GenBank/DDBJ databases">
        <title>Genomics analysis of Aphanomyces spp. identifies a new class of oomycete effector associated with host adaptation.</title>
        <authorList>
            <person name="Gaulin E."/>
        </authorList>
    </citation>
    <scope>NUCLEOTIDE SEQUENCE [LARGE SCALE GENOMIC DNA]</scope>
    <source>
        <strain evidence="10 11">ATCC 201684</strain>
    </source>
</reference>
<evidence type="ECO:0000256" key="3">
    <source>
        <dbReference type="ARBA" id="ARBA00022722"/>
    </source>
</evidence>
<dbReference type="InterPro" id="IPR043502">
    <property type="entry name" value="DNA/RNA_pol_sf"/>
</dbReference>
<evidence type="ECO:0000256" key="5">
    <source>
        <dbReference type="ARBA" id="ARBA00022801"/>
    </source>
</evidence>
<feature type="domain" description="Integrase catalytic" evidence="9">
    <location>
        <begin position="747"/>
        <end position="876"/>
    </location>
</feature>
<feature type="domain" description="Reverse transcriptase" evidence="8">
    <location>
        <begin position="204"/>
        <end position="424"/>
    </location>
</feature>
<dbReference type="FunFam" id="3.30.70.270:FF:000020">
    <property type="entry name" value="Transposon Tf2-6 polyprotein-like Protein"/>
    <property type="match status" value="1"/>
</dbReference>
<evidence type="ECO:0000313" key="10">
    <source>
        <dbReference type="EMBL" id="KAF0726898.1"/>
    </source>
</evidence>
<feature type="compositionally biased region" description="Polar residues" evidence="7">
    <location>
        <begin position="33"/>
        <end position="42"/>
    </location>
</feature>
<dbReference type="PANTHER" id="PTHR37984">
    <property type="entry name" value="PROTEIN CBG26694"/>
    <property type="match status" value="1"/>
</dbReference>
<sequence>MFAKNECFRISHAKVAEINQRYAQRRQDRRSHQASTLRQAQPSRVRRQADVTVRTTAEELILSHCNLEELPRLAEDIVQLPEMSFSAFQDALRSGDIMSIALIQCVDDLQLNSTSTMDAEVVGSSAAATPYMKTWKSLKANPFYALLREYEDVFPEEVPDTLPKDKGVRHEIDLIPGTKWCVTRQWPLPMEQVEHIDAFFEKRRKAGHVRPSTSPHSSPTFCVKKPNGGWRIVHAYNKSNAATIPAQTPIPRKDVIIDGMAGSTIFSTLDLRDGFYQTLMRVCDIPKTAVSTPSSMLWEWLVMPQGLSNAPATFNRLVTGKLRPLRNFAPSYFDDIYVHSQKTDTRSDVEVHRGHLRAVLKVLRESGLYANLQKCHFGVPEIPVLGDFVGVNGCRANPSKIEAIVSWPAPANVTQLRSWLGLATYLHKFSKNFASIARPLSMLLSKDEPWNWTAECQTAFDGIKQSLVTAPILALPRFDRPFSVVCDASVRGIGCCLMQVDDDGKNRPVSFQSRQLRPAERNYPVHDLELLAIKYALVKFRIYLLGSKPFVVYTDHASLKYAVKTRHLSERMARWLSFFAKYNMTMEYKPGRENVLADALSRRPSTTNEPEKLSAIYTVHSDLYDRIRRVYRNDPALKPIVAHLSAPQQAVNRVAQMDRYSLRDGLLYYTRAATASPCIVIPCDVALRTTLLGEFHDTPSGGHLGRDKTYVSLARSFWWPRMYKSVAKFIAACDTCQRVKASPSVQAPLQPLEVPDELWTSVSMDYIFGLPQDQRGNTGIWTCVDRASKYLVALPVKASITAEQSAKLFFDTVYCRFGLPSSIVSDRDPRFTSKFWAALFTLVGSRLNMSTSEHPESDGQTERANRIIEDMLRSYA</sequence>
<dbReference type="PROSITE" id="PS50994">
    <property type="entry name" value="INTEGRASE"/>
    <property type="match status" value="1"/>
</dbReference>
<dbReference type="VEuPathDB" id="FungiDB:AeMF1_017200"/>
<dbReference type="GO" id="GO:0016787">
    <property type="term" value="F:hydrolase activity"/>
    <property type="evidence" value="ECO:0007669"/>
    <property type="project" value="UniProtKB-KW"/>
</dbReference>
<accession>A0A6G0WI63</accession>
<dbReference type="GO" id="GO:0015074">
    <property type="term" value="P:DNA integration"/>
    <property type="evidence" value="ECO:0007669"/>
    <property type="project" value="InterPro"/>
</dbReference>
<dbReference type="FunFam" id="1.10.340.70:FF:000001">
    <property type="entry name" value="Retrovirus-related Pol polyprotein from transposon gypsy-like Protein"/>
    <property type="match status" value="1"/>
</dbReference>
<dbReference type="Pfam" id="PF17921">
    <property type="entry name" value="Integrase_H2C2"/>
    <property type="match status" value="1"/>
</dbReference>
<evidence type="ECO:0000256" key="1">
    <source>
        <dbReference type="ARBA" id="ARBA00022679"/>
    </source>
</evidence>
<evidence type="ECO:0000256" key="6">
    <source>
        <dbReference type="ARBA" id="ARBA00022918"/>
    </source>
</evidence>
<dbReference type="SUPFAM" id="SSF53098">
    <property type="entry name" value="Ribonuclease H-like"/>
    <property type="match status" value="1"/>
</dbReference>
<gene>
    <name evidence="10" type="ORF">Ae201684_014892</name>
</gene>
<dbReference type="PROSITE" id="PS50878">
    <property type="entry name" value="RT_POL"/>
    <property type="match status" value="1"/>
</dbReference>
<keyword evidence="6" id="KW-0695">RNA-directed DNA polymerase</keyword>
<proteinExistence type="predicted"/>
<dbReference type="CDD" id="cd09274">
    <property type="entry name" value="RNase_HI_RT_Ty3"/>
    <property type="match status" value="1"/>
</dbReference>
<dbReference type="Proteomes" id="UP000481153">
    <property type="component" value="Unassembled WGS sequence"/>
</dbReference>
<organism evidence="10 11">
    <name type="scientific">Aphanomyces euteiches</name>
    <dbReference type="NCBI Taxonomy" id="100861"/>
    <lineage>
        <taxon>Eukaryota</taxon>
        <taxon>Sar</taxon>
        <taxon>Stramenopiles</taxon>
        <taxon>Oomycota</taxon>
        <taxon>Saprolegniomycetes</taxon>
        <taxon>Saprolegniales</taxon>
        <taxon>Verrucalvaceae</taxon>
        <taxon>Aphanomyces</taxon>
    </lineage>
</organism>
<evidence type="ECO:0000259" key="9">
    <source>
        <dbReference type="PROSITE" id="PS50994"/>
    </source>
</evidence>
<dbReference type="FunFam" id="3.10.20.370:FF:000001">
    <property type="entry name" value="Retrovirus-related Pol polyprotein from transposon 17.6-like protein"/>
    <property type="match status" value="1"/>
</dbReference>
<dbReference type="InterPro" id="IPR050951">
    <property type="entry name" value="Retrovirus_Pol_polyprotein"/>
</dbReference>
<dbReference type="PANTHER" id="PTHR37984:SF5">
    <property type="entry name" value="PROTEIN NYNRIN-LIKE"/>
    <property type="match status" value="1"/>
</dbReference>
<dbReference type="GO" id="GO:0004519">
    <property type="term" value="F:endonuclease activity"/>
    <property type="evidence" value="ECO:0007669"/>
    <property type="project" value="UniProtKB-KW"/>
</dbReference>
<dbReference type="Gene3D" id="3.30.420.10">
    <property type="entry name" value="Ribonuclease H-like superfamily/Ribonuclease H"/>
    <property type="match status" value="1"/>
</dbReference>
<dbReference type="Gene3D" id="3.30.70.270">
    <property type="match status" value="2"/>
</dbReference>
<feature type="region of interest" description="Disordered" evidence="7">
    <location>
        <begin position="24"/>
        <end position="49"/>
    </location>
</feature>
<dbReference type="Pfam" id="PF00078">
    <property type="entry name" value="RVT_1"/>
    <property type="match status" value="1"/>
</dbReference>
<evidence type="ECO:0000256" key="4">
    <source>
        <dbReference type="ARBA" id="ARBA00022759"/>
    </source>
</evidence>
<dbReference type="CDD" id="cd01647">
    <property type="entry name" value="RT_LTR"/>
    <property type="match status" value="1"/>
</dbReference>
<protein>
    <recommendedName>
        <fullName evidence="12">Integrase catalytic domain-containing protein</fullName>
    </recommendedName>
</protein>
<comment type="caution">
    <text evidence="10">The sequence shown here is derived from an EMBL/GenBank/DDBJ whole genome shotgun (WGS) entry which is preliminary data.</text>
</comment>
<dbReference type="InterPro" id="IPR000477">
    <property type="entry name" value="RT_dom"/>
</dbReference>
<dbReference type="InterPro" id="IPR041373">
    <property type="entry name" value="RT_RNaseH"/>
</dbReference>
<dbReference type="InterPro" id="IPR036397">
    <property type="entry name" value="RNaseH_sf"/>
</dbReference>
<dbReference type="EMBL" id="VJMJ01000204">
    <property type="protein sequence ID" value="KAF0726898.1"/>
    <property type="molecule type" value="Genomic_DNA"/>
</dbReference>
<dbReference type="GO" id="GO:0003676">
    <property type="term" value="F:nucleic acid binding"/>
    <property type="evidence" value="ECO:0007669"/>
    <property type="project" value="InterPro"/>
</dbReference>
<dbReference type="Pfam" id="PF17917">
    <property type="entry name" value="RT_RNaseH"/>
    <property type="match status" value="1"/>
</dbReference>
<dbReference type="AlphaFoldDB" id="A0A6G0WI63"/>
<keyword evidence="2" id="KW-0548">Nucleotidyltransferase</keyword>